<gene>
    <name evidence="4" type="ORF">HRG_08048</name>
</gene>
<evidence type="ECO:0000313" key="5">
    <source>
        <dbReference type="Proteomes" id="UP000824596"/>
    </source>
</evidence>
<keyword evidence="5" id="KW-1185">Reference proteome</keyword>
<accession>A0A9P8MTA6</accession>
<feature type="compositionally biased region" description="Basic residues" evidence="1">
    <location>
        <begin position="283"/>
        <end position="292"/>
    </location>
</feature>
<reference evidence="4" key="1">
    <citation type="submission" date="2021-09" db="EMBL/GenBank/DDBJ databases">
        <title>A high-quality genome of the endoparasitic fungus Hirsutella rhossiliensis with a comparison of Hirsutella genomes reveals transposable elements contributing to genome size variation.</title>
        <authorList>
            <person name="Lin R."/>
            <person name="Jiao Y."/>
            <person name="Sun X."/>
            <person name="Ling J."/>
            <person name="Xie B."/>
            <person name="Cheng X."/>
        </authorList>
    </citation>
    <scope>NUCLEOTIDE SEQUENCE</scope>
    <source>
        <strain evidence="4">HR02</strain>
    </source>
</reference>
<evidence type="ECO:0000256" key="1">
    <source>
        <dbReference type="SAM" id="MobiDB-lite"/>
    </source>
</evidence>
<dbReference type="PANTHER" id="PTHR12072">
    <property type="entry name" value="CWF19, CELL CYCLE CONTROL PROTEIN"/>
    <property type="match status" value="1"/>
</dbReference>
<evidence type="ECO:0000313" key="4">
    <source>
        <dbReference type="EMBL" id="KAH0960895.1"/>
    </source>
</evidence>
<evidence type="ECO:0000259" key="2">
    <source>
        <dbReference type="Pfam" id="PF04676"/>
    </source>
</evidence>
<dbReference type="InterPro" id="IPR040194">
    <property type="entry name" value="Cwf19-like"/>
</dbReference>
<dbReference type="GO" id="GO:0000398">
    <property type="term" value="P:mRNA splicing, via spliceosome"/>
    <property type="evidence" value="ECO:0007669"/>
    <property type="project" value="TreeGrafter"/>
</dbReference>
<dbReference type="RefSeq" id="XP_044718408.1">
    <property type="nucleotide sequence ID" value="XM_044866519.1"/>
</dbReference>
<dbReference type="EMBL" id="JAIZPD010000009">
    <property type="protein sequence ID" value="KAH0960895.1"/>
    <property type="molecule type" value="Genomic_DNA"/>
</dbReference>
<dbReference type="Pfam" id="PF04676">
    <property type="entry name" value="CwfJ_C_2"/>
    <property type="match status" value="1"/>
</dbReference>
<protein>
    <recommendedName>
        <fullName evidence="6">CwfJ domain-containing protein</fullName>
    </recommendedName>
</protein>
<dbReference type="PANTHER" id="PTHR12072:SF4">
    <property type="entry name" value="CWF19-LIKE PROTEIN 1"/>
    <property type="match status" value="1"/>
</dbReference>
<dbReference type="GO" id="GO:0061632">
    <property type="term" value="F:RNA lariat debranching enzyme activator activity"/>
    <property type="evidence" value="ECO:0007669"/>
    <property type="project" value="TreeGrafter"/>
</dbReference>
<dbReference type="AlphaFoldDB" id="A0A9P8MTA6"/>
<dbReference type="InterPro" id="IPR006768">
    <property type="entry name" value="Cwf19-like_C_dom-1"/>
</dbReference>
<proteinExistence type="predicted"/>
<evidence type="ECO:0008006" key="6">
    <source>
        <dbReference type="Google" id="ProtNLM"/>
    </source>
</evidence>
<feature type="domain" description="Cwf19-like protein C-terminal" evidence="2">
    <location>
        <begin position="462"/>
        <end position="539"/>
    </location>
</feature>
<organism evidence="4 5">
    <name type="scientific">Hirsutella rhossiliensis</name>
    <dbReference type="NCBI Taxonomy" id="111463"/>
    <lineage>
        <taxon>Eukaryota</taxon>
        <taxon>Fungi</taxon>
        <taxon>Dikarya</taxon>
        <taxon>Ascomycota</taxon>
        <taxon>Pezizomycotina</taxon>
        <taxon>Sordariomycetes</taxon>
        <taxon>Hypocreomycetidae</taxon>
        <taxon>Hypocreales</taxon>
        <taxon>Ophiocordycipitaceae</taxon>
        <taxon>Hirsutella</taxon>
    </lineage>
</organism>
<sequence>MAAPKIIVLGSLNGQLEPALQKLATLHAKNNFCLAILTGDVFTPATSPEVISSLADGTLHFPLPTYFTVGTQPLPEPIAAKVEADKEICPNLHFLGKRSVTNTSDGIRIIALGGLLDANLVGGQSKEQHLPFHTEDDAKALRGANRADILLTSIWPAGIWNRSQVALEPSQQAALQSTKAIADLCAALKPRYHLSASPGAFFYEREPFMHPSDEDSDAKTFTRFISLAPYGNDSKAKAMYAFTLNKTDTGPPPGFTGSPFAAQPRKRPRHDEPYSRFGGGHHDGRRGKRHRASPPPGPDRCYFCLSNANISVHMCCSVGDESYITTAKGPLPTSATFAEQGLSFPGHFIIIPLPHAPTIASIGSLPDPASEAVRTLHEMTRFRESLQAMISAKSSHKLGTVTWEISRERNVHVIWQLVAIPAEMIQKGVAEAAFRVEAENQRYPALLTKDLSPGQQADYGDFFHVWLWADNGEDKIKGKSLVMPLPADLRFDLQFGRRVLAKLLGLEDRFMWKACEQTVEEETKDVEAFRGAFGEWDFTLK</sequence>
<feature type="domain" description="Cwf19-like C-terminal" evidence="3">
    <location>
        <begin position="298"/>
        <end position="427"/>
    </location>
</feature>
<dbReference type="GO" id="GO:0071014">
    <property type="term" value="C:post-mRNA release spliceosomal complex"/>
    <property type="evidence" value="ECO:0007669"/>
    <property type="project" value="TreeGrafter"/>
</dbReference>
<comment type="caution">
    <text evidence="4">The sequence shown here is derived from an EMBL/GenBank/DDBJ whole genome shotgun (WGS) entry which is preliminary data.</text>
</comment>
<evidence type="ECO:0000259" key="3">
    <source>
        <dbReference type="Pfam" id="PF04677"/>
    </source>
</evidence>
<feature type="region of interest" description="Disordered" evidence="1">
    <location>
        <begin position="250"/>
        <end position="296"/>
    </location>
</feature>
<name>A0A9P8MTA6_9HYPO</name>
<dbReference type="InterPro" id="IPR006767">
    <property type="entry name" value="Cwf19-like_C_dom-2"/>
</dbReference>
<dbReference type="OrthoDB" id="444325at2759"/>
<dbReference type="CDD" id="cd07380">
    <property type="entry name" value="MPP_CWF19_N"/>
    <property type="match status" value="1"/>
</dbReference>
<dbReference type="Proteomes" id="UP000824596">
    <property type="component" value="Unassembled WGS sequence"/>
</dbReference>
<dbReference type="GeneID" id="68357177"/>
<dbReference type="Pfam" id="PF04677">
    <property type="entry name" value="CwfJ_C_1"/>
    <property type="match status" value="1"/>
</dbReference>